<evidence type="ECO:0000256" key="1">
    <source>
        <dbReference type="SAM" id="Phobius"/>
    </source>
</evidence>
<keyword evidence="1" id="KW-1133">Transmembrane helix</keyword>
<evidence type="ECO:0000313" key="2">
    <source>
        <dbReference type="EMBL" id="ERK02777.1"/>
    </source>
</evidence>
<proteinExistence type="predicted"/>
<dbReference type="InterPro" id="IPR025635">
    <property type="entry name" value="DUF4293"/>
</dbReference>
<gene>
    <name evidence="2" type="ORF">HMPREF1218_1373</name>
</gene>
<organism evidence="2 3">
    <name type="scientific">Hoylesella pleuritidis F0068</name>
    <dbReference type="NCBI Taxonomy" id="1081904"/>
    <lineage>
        <taxon>Bacteria</taxon>
        <taxon>Pseudomonadati</taxon>
        <taxon>Bacteroidota</taxon>
        <taxon>Bacteroidia</taxon>
        <taxon>Bacteroidales</taxon>
        <taxon>Prevotellaceae</taxon>
        <taxon>Hoylesella</taxon>
    </lineage>
</organism>
<dbReference type="Proteomes" id="UP000016600">
    <property type="component" value="Unassembled WGS sequence"/>
</dbReference>
<keyword evidence="3" id="KW-1185">Reference proteome</keyword>
<keyword evidence="1" id="KW-0472">Membrane</keyword>
<dbReference type="AlphaFoldDB" id="U2KWD1"/>
<protein>
    <submittedName>
        <fullName evidence="2">PF14126 domain protein</fullName>
    </submittedName>
</protein>
<feature type="transmembrane region" description="Helical" evidence="1">
    <location>
        <begin position="56"/>
        <end position="76"/>
    </location>
</feature>
<dbReference type="RefSeq" id="WP_021583714.1">
    <property type="nucleotide sequence ID" value="NZ_AWET01000021.1"/>
</dbReference>
<dbReference type="Pfam" id="PF14126">
    <property type="entry name" value="DUF4293"/>
    <property type="match status" value="1"/>
</dbReference>
<accession>U2KWD1</accession>
<reference evidence="2 3" key="1">
    <citation type="submission" date="2013-08" db="EMBL/GenBank/DDBJ databases">
        <authorList>
            <person name="Durkin A.S."/>
            <person name="Haft D.R."/>
            <person name="McCorrison J."/>
            <person name="Torralba M."/>
            <person name="Gillis M."/>
            <person name="Haft D.H."/>
            <person name="Methe B."/>
            <person name="Sutton G."/>
            <person name="Nelson K.E."/>
        </authorList>
    </citation>
    <scope>NUCLEOTIDE SEQUENCE [LARGE SCALE GENOMIC DNA]</scope>
    <source>
        <strain evidence="2 3">F0068</strain>
    </source>
</reference>
<keyword evidence="1" id="KW-0812">Transmembrane</keyword>
<feature type="transmembrane region" description="Helical" evidence="1">
    <location>
        <begin position="114"/>
        <end position="133"/>
    </location>
</feature>
<dbReference type="PATRIC" id="fig|1081904.3.peg.990"/>
<comment type="caution">
    <text evidence="2">The sequence shown here is derived from an EMBL/GenBank/DDBJ whole genome shotgun (WGS) entry which is preliminary data.</text>
</comment>
<sequence length="151" mass="17184">MIQRKQTVFLLIALILTIVCLCLPLGVIELKGMGVSPVVYNLGMKDGNGTFSFNNWPQFTLLLLSCPLAVAAIFFYKNRPLQAQICVWCIILNVAWYIYSAYRWLNPSIDLGTFKPSLTVCLPLISVILYWMARRGILNDERLVRAADRIR</sequence>
<feature type="transmembrane region" description="Helical" evidence="1">
    <location>
        <begin position="83"/>
        <end position="102"/>
    </location>
</feature>
<evidence type="ECO:0000313" key="3">
    <source>
        <dbReference type="Proteomes" id="UP000016600"/>
    </source>
</evidence>
<dbReference type="EMBL" id="AWET01000021">
    <property type="protein sequence ID" value="ERK02777.1"/>
    <property type="molecule type" value="Genomic_DNA"/>
</dbReference>
<name>U2KWD1_9BACT</name>
<feature type="transmembrane region" description="Helical" evidence="1">
    <location>
        <begin position="7"/>
        <end position="28"/>
    </location>
</feature>